<dbReference type="PROSITE" id="PS51669">
    <property type="entry name" value="4FE4S_MOW_BIS_MGD"/>
    <property type="match status" value="1"/>
</dbReference>
<dbReference type="InterPro" id="IPR009010">
    <property type="entry name" value="Asp_de-COase-like_dom_sf"/>
</dbReference>
<dbReference type="InterPro" id="IPR006963">
    <property type="entry name" value="Mopterin_OxRdtase_4Fe-4S_dom"/>
</dbReference>
<evidence type="ECO:0000259" key="4">
    <source>
        <dbReference type="PROSITE" id="PS51669"/>
    </source>
</evidence>
<dbReference type="AlphaFoldDB" id="A0A0F9KSM4"/>
<keyword evidence="2" id="KW-0408">Iron</keyword>
<evidence type="ECO:0000256" key="2">
    <source>
        <dbReference type="ARBA" id="ARBA00023004"/>
    </source>
</evidence>
<dbReference type="Pfam" id="PF00384">
    <property type="entry name" value="Molybdopterin"/>
    <property type="match status" value="2"/>
</dbReference>
<evidence type="ECO:0000256" key="3">
    <source>
        <dbReference type="ARBA" id="ARBA00023014"/>
    </source>
</evidence>
<feature type="domain" description="4Fe-4S Mo/W bis-MGD-type" evidence="4">
    <location>
        <begin position="59"/>
        <end position="128"/>
    </location>
</feature>
<dbReference type="EMBL" id="LAZR01007524">
    <property type="protein sequence ID" value="KKM84703.1"/>
    <property type="molecule type" value="Genomic_DNA"/>
</dbReference>
<dbReference type="GO" id="GO:0046872">
    <property type="term" value="F:metal ion binding"/>
    <property type="evidence" value="ECO:0007669"/>
    <property type="project" value="UniProtKB-KW"/>
</dbReference>
<dbReference type="SUPFAM" id="SSF50692">
    <property type="entry name" value="ADC-like"/>
    <property type="match status" value="1"/>
</dbReference>
<accession>A0A0F9KSM4</accession>
<proteinExistence type="predicted"/>
<dbReference type="Gene3D" id="3.40.50.12440">
    <property type="match status" value="3"/>
</dbReference>
<dbReference type="GO" id="GO:0051536">
    <property type="term" value="F:iron-sulfur cluster binding"/>
    <property type="evidence" value="ECO:0007669"/>
    <property type="project" value="UniProtKB-KW"/>
</dbReference>
<evidence type="ECO:0000313" key="5">
    <source>
        <dbReference type="EMBL" id="KKM84703.1"/>
    </source>
</evidence>
<reference evidence="5" key="1">
    <citation type="journal article" date="2015" name="Nature">
        <title>Complex archaea that bridge the gap between prokaryotes and eukaryotes.</title>
        <authorList>
            <person name="Spang A."/>
            <person name="Saw J.H."/>
            <person name="Jorgensen S.L."/>
            <person name="Zaremba-Niedzwiedzka K."/>
            <person name="Martijn J."/>
            <person name="Lind A.E."/>
            <person name="van Eijk R."/>
            <person name="Schleper C."/>
            <person name="Guy L."/>
            <person name="Ettema T.J."/>
        </authorList>
    </citation>
    <scope>NUCLEOTIDE SEQUENCE</scope>
</reference>
<comment type="caution">
    <text evidence="5">The sequence shown here is derived from an EMBL/GenBank/DDBJ whole genome shotgun (WGS) entry which is preliminary data.</text>
</comment>
<keyword evidence="3" id="KW-0411">Iron-sulfur</keyword>
<keyword evidence="1" id="KW-0479">Metal-binding</keyword>
<sequence length="1148" mass="130681">MGNITRRNFLRLSTLSVAGLGLKRPLLSQLQFIPEVDNPLDFYPDRDWERIYHSQFKHDDTFHFLCAPNDTHNCLLRAYVKNGVITRIGPSYGYGKAEDLYGNKSSHRWEPRLCNKGLALGRRIYGPRRVKYPMVREGFKKWVEAGFPRNANGKPPKKYFQRGKENFIRVSWDEAFTMNAKTLRNIAQTYTGESGKRKLSQQGYDPATIEAMKSAGTQVLKFRGGMPLLGITRIFGMYRLANSLALLDTHIRKVGPDNALGARGFDNYTFHTDLPPGHPMVTGQQTIDFDLVTAENAKLIIAWGMNWISTKMPDSHWLTEARIKGSKVITITVEYSSVACKSDEVVIIRPATDTAFALGMANVIINEKLFSEKYVKQRTDLPFLVRMDTLKLLRAEEVIPGYKAPSEHRETVVVKKGQKPPSPLAAKGKQAISEDLLNEWGNFVVWNSKTQSASPVTRDQVGKYMEETGIDPVIDGEFEVTIKGKKVKVRTTFSLISQYLKDNFDLESVSKITWAPKEAIQSLARQIAENKGQTLITVGMGPNQFFNGDLKDRAILLVCALTKNIGTHSGNVGSYAGNYRAAYFDGIGQYIKEDPFNIEKDEKKPAKLKGYFKFESAHYYNHDSKPLRVGNKMFTGKTHMPTPTKSLMFCNANSILGNIKGHFDVVINVLPKIEMICVSDWWWTASCEYADIVFAVDSWAEFQYPDATASVTNPFLQIFPRSPLKRLHDTRGDIEVFEGVGKAFAKLLKDQRFNDYWKFVKEKRVDVYLQRIFDHTSMAKGYNVNDLEEKARKGIPALIMSRTYPKIVGFEQAVEDKQWYGKTGRLEFYRDEDEFIEYGENMPVYREAVDATVYEPNVIVAKKHQAIRPASPEDYGLSRDDLSGEVRQVRNVVLTPDELLKSNHPLIKKGYTHIYLTPKYRHAAHTMPVDTDVIAVLFGPFGDVFRRDKRKPWVGEGFVDINPYDAKKLGLEDGDYTWVDADPDDRPYSGKKDKNSEEYRLSRLMLRVRYYWGLPPTVSRSWFHMYTSTYGSVEGHLKNKDKLARNPRTGYQAMYRFGSHQSATRSWLRPTLMTDSLVRKDTIGPVIGKGFAVDVHCPNGAPRESFVKFTKAEDGGYGGNKLWRPARLGLRPTYESEAMKKFLKGEFV</sequence>
<name>A0A0F9KSM4_9ZZZZ</name>
<dbReference type="GO" id="GO:0016491">
    <property type="term" value="F:oxidoreductase activity"/>
    <property type="evidence" value="ECO:0007669"/>
    <property type="project" value="InterPro"/>
</dbReference>
<dbReference type="SUPFAM" id="SSF53706">
    <property type="entry name" value="Formate dehydrogenase/DMSO reductase, domains 1-3"/>
    <property type="match status" value="1"/>
</dbReference>
<dbReference type="InterPro" id="IPR006656">
    <property type="entry name" value="Mopterin_OxRdtase"/>
</dbReference>
<dbReference type="Gene3D" id="2.40.40.20">
    <property type="match status" value="1"/>
</dbReference>
<dbReference type="InterPro" id="IPR050612">
    <property type="entry name" value="Prok_Mopterin_Oxidored"/>
</dbReference>
<evidence type="ECO:0000256" key="1">
    <source>
        <dbReference type="ARBA" id="ARBA00022723"/>
    </source>
</evidence>
<gene>
    <name evidence="5" type="ORF">LCGC14_1296510</name>
</gene>
<dbReference type="PANTHER" id="PTHR43742">
    <property type="entry name" value="TRIMETHYLAMINE-N-OXIDE REDUCTASE"/>
    <property type="match status" value="1"/>
</dbReference>
<organism evidence="5">
    <name type="scientific">marine sediment metagenome</name>
    <dbReference type="NCBI Taxonomy" id="412755"/>
    <lineage>
        <taxon>unclassified sequences</taxon>
        <taxon>metagenomes</taxon>
        <taxon>ecological metagenomes</taxon>
    </lineage>
</organism>
<protein>
    <recommendedName>
        <fullName evidence="4">4Fe-4S Mo/W bis-MGD-type domain-containing protein</fullName>
    </recommendedName>
</protein>
<dbReference type="PANTHER" id="PTHR43742:SF6">
    <property type="entry name" value="OXIDOREDUCTASE YYAE-RELATED"/>
    <property type="match status" value="1"/>
</dbReference>